<evidence type="ECO:0000313" key="1">
    <source>
        <dbReference type="EMBL" id="STV71577.1"/>
    </source>
</evidence>
<dbReference type="Proteomes" id="UP000254863">
    <property type="component" value="Unassembled WGS sequence"/>
</dbReference>
<dbReference type="AlphaFoldDB" id="A0A7H4MZB3"/>
<reference evidence="1 2" key="1">
    <citation type="submission" date="2018-06" db="EMBL/GenBank/DDBJ databases">
        <authorList>
            <consortium name="Pathogen Informatics"/>
            <person name="Doyle S."/>
        </authorList>
    </citation>
    <scope>NUCLEOTIDE SEQUENCE [LARGE SCALE GENOMIC DNA]</scope>
    <source>
        <strain evidence="1 2">NCTC11685</strain>
    </source>
</reference>
<organism evidence="1 2">
    <name type="scientific">Klebsiella michiganensis</name>
    <dbReference type="NCBI Taxonomy" id="1134687"/>
    <lineage>
        <taxon>Bacteria</taxon>
        <taxon>Pseudomonadati</taxon>
        <taxon>Pseudomonadota</taxon>
        <taxon>Gammaproteobacteria</taxon>
        <taxon>Enterobacterales</taxon>
        <taxon>Enterobacteriaceae</taxon>
        <taxon>Klebsiella/Raoultella group</taxon>
        <taxon>Klebsiella</taxon>
    </lineage>
</organism>
<comment type="caution">
    <text evidence="1">The sequence shown here is derived from an EMBL/GenBank/DDBJ whole genome shotgun (WGS) entry which is preliminary data.</text>
</comment>
<dbReference type="EMBL" id="UGMS01000001">
    <property type="protein sequence ID" value="STV71577.1"/>
    <property type="molecule type" value="Genomic_DNA"/>
</dbReference>
<name>A0A7H4MZB3_9ENTR</name>
<protein>
    <submittedName>
        <fullName evidence="1">Uncharacterized protein</fullName>
    </submittedName>
</protein>
<gene>
    <name evidence="1" type="ORF">NCTC11685_00326</name>
</gene>
<proteinExistence type="predicted"/>
<accession>A0A7H4MZB3</accession>
<sequence>MRDDKRAYPLAKQLVRRGDHGAILYVFQTHQHRFHFRSGYFLSGAVDLLFYTPLNVQISRLIEPDIVARTVKSLRGKGPRIVLGSAIIARNSIRTAR</sequence>
<evidence type="ECO:0000313" key="2">
    <source>
        <dbReference type="Proteomes" id="UP000254863"/>
    </source>
</evidence>